<accession>A0ABV1AI90</accession>
<proteinExistence type="predicted"/>
<dbReference type="SUPFAM" id="SSF56112">
    <property type="entry name" value="Protein kinase-like (PK-like)"/>
    <property type="match status" value="1"/>
</dbReference>
<dbReference type="EMBL" id="JBBMEI010000013">
    <property type="protein sequence ID" value="MEQ2357893.1"/>
    <property type="molecule type" value="Genomic_DNA"/>
</dbReference>
<evidence type="ECO:0000313" key="3">
    <source>
        <dbReference type="Proteomes" id="UP001446032"/>
    </source>
</evidence>
<protein>
    <submittedName>
        <fullName evidence="2">Methyltransferase</fullName>
    </submittedName>
</protein>
<organism evidence="2 3">
    <name type="scientific">Blautia intestinihominis</name>
    <dbReference type="NCBI Taxonomy" id="3133152"/>
    <lineage>
        <taxon>Bacteria</taxon>
        <taxon>Bacillati</taxon>
        <taxon>Bacillota</taxon>
        <taxon>Clostridia</taxon>
        <taxon>Lachnospirales</taxon>
        <taxon>Lachnospiraceae</taxon>
        <taxon>Blautia</taxon>
    </lineage>
</organism>
<dbReference type="Pfam" id="PF08242">
    <property type="entry name" value="Methyltransf_12"/>
    <property type="match status" value="1"/>
</dbReference>
<dbReference type="RefSeq" id="WP_303217379.1">
    <property type="nucleotide sequence ID" value="NZ_JBBMEI010000013.1"/>
</dbReference>
<keyword evidence="3" id="KW-1185">Reference proteome</keyword>
<dbReference type="GO" id="GO:0032259">
    <property type="term" value="P:methylation"/>
    <property type="evidence" value="ECO:0007669"/>
    <property type="project" value="UniProtKB-KW"/>
</dbReference>
<feature type="domain" description="Methyltransferase type 12" evidence="1">
    <location>
        <begin position="78"/>
        <end position="178"/>
    </location>
</feature>
<dbReference type="SUPFAM" id="SSF53335">
    <property type="entry name" value="S-adenosyl-L-methionine-dependent methyltransferases"/>
    <property type="match status" value="1"/>
</dbReference>
<dbReference type="Proteomes" id="UP001446032">
    <property type="component" value="Unassembled WGS sequence"/>
</dbReference>
<evidence type="ECO:0000313" key="2">
    <source>
        <dbReference type="EMBL" id="MEQ2357893.1"/>
    </source>
</evidence>
<evidence type="ECO:0000259" key="1">
    <source>
        <dbReference type="Pfam" id="PF08242"/>
    </source>
</evidence>
<keyword evidence="2" id="KW-0808">Transferase</keyword>
<keyword evidence="2" id="KW-0489">Methyltransferase</keyword>
<dbReference type="InterPro" id="IPR013217">
    <property type="entry name" value="Methyltransf_12"/>
</dbReference>
<reference evidence="2 3" key="1">
    <citation type="submission" date="2024-03" db="EMBL/GenBank/DDBJ databases">
        <title>Human intestinal bacterial collection.</title>
        <authorList>
            <person name="Pauvert C."/>
            <person name="Hitch T.C.A."/>
            <person name="Clavel T."/>
        </authorList>
    </citation>
    <scope>NUCLEOTIDE SEQUENCE [LARGE SCALE GENOMIC DNA]</scope>
    <source>
        <strain evidence="2 3">CLA-AA-H95</strain>
    </source>
</reference>
<dbReference type="InterPro" id="IPR011009">
    <property type="entry name" value="Kinase-like_dom_sf"/>
</dbReference>
<name>A0ABV1AI90_9FIRM</name>
<dbReference type="Gene3D" id="3.40.50.150">
    <property type="entry name" value="Vaccinia Virus protein VP39"/>
    <property type="match status" value="1"/>
</dbReference>
<gene>
    <name evidence="2" type="ORF">WMO75_05970</name>
</gene>
<dbReference type="CDD" id="cd02440">
    <property type="entry name" value="AdoMet_MTases"/>
    <property type="match status" value="1"/>
</dbReference>
<sequence>MSEKIGQVVLDDTYYPGKDLYTDGAIEDEMLEIARTYPEEKWNQVIAERKSWPILYHFSHIRENILSWLPFTGEENVLEIGSGCGAVTGALCKKAKSVTCIELSRKRSLINANRHKDFDNLKILMGNFQDIEKNLTEKYDYITLIGVFEYGEAYIQSSTPYVDFLKIISRHLKPDGKIVLAIENRFGLKYWAGCTEDHFGTLFEGLEGYPTTKGVKTFTKKEFNAILREAGDLKASWYYPFPDYKLPMTIYSDERLPFKGELNRLETNYDRLRLQLFQESPVYDSLLDNDLFPEFSNSFLLLIGREKPEIATVYSKFSNERSSEFALRTDICKEGKKDRFVRKVPTETTAEKHVRNLESLSREMARIYAKEGLELNQCILEKQGVRLEFLKGKTLEEHLDALVEQGRNEEAEKLLFRYVEKVRRIHSGEAFYKTPEFVKVFGNVSQEGTLSCSGISNIDLIPANILIDNDRISVIDYEWTFRFPIPGNFIIYRMIHYYLESDGKRRALKDMDFYTKAGLTEKELEIYAAMERNFQNYIKGSHVPLLDMYEDVSPGKVDVLSYYEQLRIAGAERKLQVFYDRGNDFNESDSAVYPMAKTGLSLKIPISKDAKRLRLDPGEAAGGLLLHRLAFDDGSKAVFYSNGFDMGDGRYYFGAGDPQFIIEHVQGKTLDIEIEVLKEQEAREEFWQKFSQVSSQKEQEIQRLNQKIQQMENTKVWKLYRSIKKN</sequence>
<comment type="caution">
    <text evidence="2">The sequence shown here is derived from an EMBL/GenBank/DDBJ whole genome shotgun (WGS) entry which is preliminary data.</text>
</comment>
<dbReference type="InterPro" id="IPR029063">
    <property type="entry name" value="SAM-dependent_MTases_sf"/>
</dbReference>
<dbReference type="GO" id="GO:0008168">
    <property type="term" value="F:methyltransferase activity"/>
    <property type="evidence" value="ECO:0007669"/>
    <property type="project" value="UniProtKB-KW"/>
</dbReference>